<dbReference type="RefSeq" id="WP_117394564.1">
    <property type="nucleotide sequence ID" value="NZ_CP021330.1"/>
</dbReference>
<dbReference type="InterPro" id="IPR042099">
    <property type="entry name" value="ANL_N_sf"/>
</dbReference>
<protein>
    <submittedName>
        <fullName evidence="5">Long-chain-fatty-acid--CoA ligase</fullName>
    </submittedName>
</protein>
<dbReference type="PANTHER" id="PTHR43201">
    <property type="entry name" value="ACYL-COA SYNTHETASE"/>
    <property type="match status" value="1"/>
</dbReference>
<sequence length="464" mass="49990">MSAAFVARIKKHLRADRARPTLFAGQEALTAGDLLDRIDAAEQKLIAAGAPQKIALALPTSTEALAFFIAALNVGENTIYFDPNWAAETRDKIQRHIAPDLVIDKEGELSLCGSSSRRVDRETHYTCFTSGSTGLPKGCMRTEQSWLNSFEADQDFSNITPQSTIIVAGSFAHSLFTYAALRGLVAGAKILLLPSFHPGAIFRHAATHQNAVLFAVPTQLVALTEAGQIAPQFCKILTTGSKLSPELAAKVKTCFPNADLIEFYGTSELSYVAARSVRSGDAPSLVGQPLSSVQIEILDAEMQTLAAGEIGQVFVRSPMAFKGYLTEGGFAPAADNISVGDTGFMDEQGQLHLQGRADRMFQVSGRNVAPEEIEAALLALPEVNHAAIFGETDAKRGHRIVAVVQLAQSVDRATLAAALRPHLTPYLMPQRFYLCDNWPHTSSGKTDLQKLAAARRTNSVQELT</sequence>
<keyword evidence="6" id="KW-1185">Reference proteome</keyword>
<evidence type="ECO:0000259" key="4">
    <source>
        <dbReference type="Pfam" id="PF13193"/>
    </source>
</evidence>
<accession>A0A2R4M9I0</accession>
<feature type="domain" description="AMP-binding enzyme C-terminal" evidence="4">
    <location>
        <begin position="372"/>
        <end position="445"/>
    </location>
</feature>
<dbReference type="STRING" id="1122213.GCA_000423365_02784"/>
<proteinExistence type="inferred from homology"/>
<dbReference type="GO" id="GO:0006631">
    <property type="term" value="P:fatty acid metabolic process"/>
    <property type="evidence" value="ECO:0007669"/>
    <property type="project" value="TreeGrafter"/>
</dbReference>
<dbReference type="Gene3D" id="3.30.300.30">
    <property type="match status" value="1"/>
</dbReference>
<dbReference type="Pfam" id="PF00501">
    <property type="entry name" value="AMP-binding"/>
    <property type="match status" value="1"/>
</dbReference>
<dbReference type="Proteomes" id="UP000258927">
    <property type="component" value="Chromosome"/>
</dbReference>
<dbReference type="InterPro" id="IPR025110">
    <property type="entry name" value="AMP-bd_C"/>
</dbReference>
<dbReference type="AlphaFoldDB" id="A0A2R4M9I0"/>
<evidence type="ECO:0000313" key="6">
    <source>
        <dbReference type="Proteomes" id="UP000258927"/>
    </source>
</evidence>
<evidence type="ECO:0000256" key="2">
    <source>
        <dbReference type="ARBA" id="ARBA00022598"/>
    </source>
</evidence>
<reference evidence="5 6" key="1">
    <citation type="submission" date="2017-05" db="EMBL/GenBank/DDBJ databases">
        <title>Genome Analysis of Maritalea myrionectae HL2708#5.</title>
        <authorList>
            <consortium name="Cotde Inc.-PKNU"/>
            <person name="Jang D."/>
            <person name="Oh H.-M."/>
        </authorList>
    </citation>
    <scope>NUCLEOTIDE SEQUENCE [LARGE SCALE GENOMIC DNA]</scope>
    <source>
        <strain evidence="5 6">HL2708#5</strain>
    </source>
</reference>
<dbReference type="InterPro" id="IPR045851">
    <property type="entry name" value="AMP-bd_C_sf"/>
</dbReference>
<gene>
    <name evidence="5" type="ORF">MXMO3_00067</name>
</gene>
<evidence type="ECO:0000256" key="1">
    <source>
        <dbReference type="ARBA" id="ARBA00006432"/>
    </source>
</evidence>
<evidence type="ECO:0000313" key="5">
    <source>
        <dbReference type="EMBL" id="AVX02615.1"/>
    </source>
</evidence>
<dbReference type="Gene3D" id="3.40.50.12780">
    <property type="entry name" value="N-terminal domain of ligase-like"/>
    <property type="match status" value="1"/>
</dbReference>
<dbReference type="SUPFAM" id="SSF56801">
    <property type="entry name" value="Acetyl-CoA synthetase-like"/>
    <property type="match status" value="1"/>
</dbReference>
<dbReference type="GO" id="GO:0031956">
    <property type="term" value="F:medium-chain fatty acid-CoA ligase activity"/>
    <property type="evidence" value="ECO:0007669"/>
    <property type="project" value="TreeGrafter"/>
</dbReference>
<dbReference type="KEGG" id="mmyr:MXMO3_00067"/>
<dbReference type="InterPro" id="IPR000873">
    <property type="entry name" value="AMP-dep_synth/lig_dom"/>
</dbReference>
<evidence type="ECO:0000259" key="3">
    <source>
        <dbReference type="Pfam" id="PF00501"/>
    </source>
</evidence>
<organism evidence="5 6">
    <name type="scientific">Maritalea myrionectae</name>
    <dbReference type="NCBI Taxonomy" id="454601"/>
    <lineage>
        <taxon>Bacteria</taxon>
        <taxon>Pseudomonadati</taxon>
        <taxon>Pseudomonadota</taxon>
        <taxon>Alphaproteobacteria</taxon>
        <taxon>Hyphomicrobiales</taxon>
        <taxon>Devosiaceae</taxon>
        <taxon>Maritalea</taxon>
    </lineage>
</organism>
<dbReference type="Pfam" id="PF13193">
    <property type="entry name" value="AMP-binding_C"/>
    <property type="match status" value="1"/>
</dbReference>
<keyword evidence="2 5" id="KW-0436">Ligase</keyword>
<dbReference type="EMBL" id="CP021330">
    <property type="protein sequence ID" value="AVX02615.1"/>
    <property type="molecule type" value="Genomic_DNA"/>
</dbReference>
<comment type="similarity">
    <text evidence="1">Belongs to the ATP-dependent AMP-binding enzyme family.</text>
</comment>
<feature type="domain" description="AMP-dependent synthetase/ligase" evidence="3">
    <location>
        <begin position="16"/>
        <end position="325"/>
    </location>
</feature>
<dbReference type="PANTHER" id="PTHR43201:SF5">
    <property type="entry name" value="MEDIUM-CHAIN ACYL-COA LIGASE ACSF2, MITOCHONDRIAL"/>
    <property type="match status" value="1"/>
</dbReference>
<name>A0A2R4M9I0_9HYPH</name>